<dbReference type="GO" id="GO:0070971">
    <property type="term" value="C:endoplasmic reticulum exit site"/>
    <property type="evidence" value="ECO:0007669"/>
    <property type="project" value="TreeGrafter"/>
</dbReference>
<evidence type="ECO:0000256" key="5">
    <source>
        <dbReference type="ARBA" id="ARBA00022892"/>
    </source>
</evidence>
<keyword evidence="7 10" id="KW-0472">Membrane</keyword>
<dbReference type="OrthoDB" id="10256289at2759"/>
<dbReference type="InterPro" id="IPR037550">
    <property type="entry name" value="Sec23_C"/>
</dbReference>
<dbReference type="GO" id="GO:0006886">
    <property type="term" value="P:intracellular protein transport"/>
    <property type="evidence" value="ECO:0007669"/>
    <property type="project" value="InterPro"/>
</dbReference>
<dbReference type="FunFam" id="1.20.120.730:FF:000005">
    <property type="entry name" value="Protein transport protein SEC23"/>
    <property type="match status" value="1"/>
</dbReference>
<dbReference type="Pfam" id="PF04815">
    <property type="entry name" value="Sec23_helical"/>
    <property type="match status" value="1"/>
</dbReference>
<evidence type="ECO:0000256" key="2">
    <source>
        <dbReference type="ARBA" id="ARBA00022723"/>
    </source>
</evidence>
<evidence type="ECO:0000256" key="7">
    <source>
        <dbReference type="ARBA" id="ARBA00023136"/>
    </source>
</evidence>
<dbReference type="Pfam" id="PF00626">
    <property type="entry name" value="Gelsolin"/>
    <property type="match status" value="1"/>
</dbReference>
<evidence type="ECO:0000259" key="11">
    <source>
        <dbReference type="Pfam" id="PF00626"/>
    </source>
</evidence>
<comment type="caution">
    <text evidence="16">The sequence shown here is derived from an EMBL/GenBank/DDBJ whole genome shotgun (WGS) entry which is preliminary data.</text>
</comment>
<feature type="domain" description="Sec23/Sec24 helical" evidence="14">
    <location>
        <begin position="611"/>
        <end position="708"/>
    </location>
</feature>
<dbReference type="InterPro" id="IPR006896">
    <property type="entry name" value="Sec23/24_trunk_dom"/>
</dbReference>
<comment type="similarity">
    <text evidence="10">Belongs to the SEC23/SEC24 family. SEC23 subfamily.</text>
</comment>
<evidence type="ECO:0000256" key="10">
    <source>
        <dbReference type="RuleBase" id="RU365030"/>
    </source>
</evidence>
<keyword evidence="5 10" id="KW-0931">ER-Golgi transport</keyword>
<feature type="domain" description="Zinc finger Sec23/Sec24-type" evidence="12">
    <location>
        <begin position="56"/>
        <end position="94"/>
    </location>
</feature>
<evidence type="ECO:0000256" key="6">
    <source>
        <dbReference type="ARBA" id="ARBA00022927"/>
    </source>
</evidence>
<dbReference type="InterPro" id="IPR006900">
    <property type="entry name" value="Sec23/24_helical_dom"/>
</dbReference>
<feature type="domain" description="Sec23/Sec24 trunk" evidence="13">
    <location>
        <begin position="132"/>
        <end position="314"/>
    </location>
</feature>
<dbReference type="PANTHER" id="PTHR11141:SF0">
    <property type="entry name" value="PROTEIN TRANSPORT PROTEIN SEC23"/>
    <property type="match status" value="1"/>
</dbReference>
<keyword evidence="6 10" id="KW-0653">Protein transport</keyword>
<evidence type="ECO:0000256" key="9">
    <source>
        <dbReference type="ARBA" id="ARBA00025471"/>
    </source>
</evidence>
<keyword evidence="2 10" id="KW-0479">Metal-binding</keyword>
<feature type="domain" description="Sec23/Sec24 beta-sandwich" evidence="15">
    <location>
        <begin position="493"/>
        <end position="597"/>
    </location>
</feature>
<dbReference type="InterPro" id="IPR007123">
    <property type="entry name" value="Gelsolin-like_dom"/>
</dbReference>
<evidence type="ECO:0000313" key="16">
    <source>
        <dbReference type="EMBL" id="KAG6738264.1"/>
    </source>
</evidence>
<dbReference type="GO" id="GO:0008270">
    <property type="term" value="F:zinc ion binding"/>
    <property type="evidence" value="ECO:0007669"/>
    <property type="project" value="InterPro"/>
</dbReference>
<dbReference type="AlphaFoldDB" id="A0A8X8C3F2"/>
<dbReference type="Proteomes" id="UP000886885">
    <property type="component" value="Chromosome 19A"/>
</dbReference>
<feature type="domain" description="Sec23/Sec24 trunk" evidence="13">
    <location>
        <begin position="394"/>
        <end position="482"/>
    </location>
</feature>
<evidence type="ECO:0000256" key="1">
    <source>
        <dbReference type="ARBA" id="ARBA00022448"/>
    </source>
</evidence>
<keyword evidence="3 10" id="KW-0256">Endoplasmic reticulum</keyword>
<evidence type="ECO:0000256" key="3">
    <source>
        <dbReference type="ARBA" id="ARBA00022824"/>
    </source>
</evidence>
<dbReference type="EMBL" id="JAAWWB010000037">
    <property type="protein sequence ID" value="KAG6738264.1"/>
    <property type="molecule type" value="Genomic_DNA"/>
</dbReference>
<feature type="domain" description="Gelsolin-like" evidence="11">
    <location>
        <begin position="723"/>
        <end position="819"/>
    </location>
</feature>
<dbReference type="InterPro" id="IPR012990">
    <property type="entry name" value="Beta-sandwich_Sec23_24"/>
</dbReference>
<dbReference type="FunFam" id="3.40.20.10:FF:000014">
    <property type="entry name" value="Protein transport protein SEC23"/>
    <property type="match status" value="1"/>
</dbReference>
<keyword evidence="8 10" id="KW-0968">Cytoplasmic vesicle</keyword>
<evidence type="ECO:0000256" key="8">
    <source>
        <dbReference type="ARBA" id="ARBA00023329"/>
    </source>
</evidence>
<evidence type="ECO:0000256" key="4">
    <source>
        <dbReference type="ARBA" id="ARBA00022833"/>
    </source>
</evidence>
<dbReference type="Pfam" id="PF04810">
    <property type="entry name" value="zf-Sec23_Sec24"/>
    <property type="match status" value="1"/>
</dbReference>
<accession>A0A8X8C3F2</accession>
<keyword evidence="4 10" id="KW-0862">Zinc</keyword>
<dbReference type="GO" id="GO:0030127">
    <property type="term" value="C:COPII vesicle coat"/>
    <property type="evidence" value="ECO:0007669"/>
    <property type="project" value="InterPro"/>
</dbReference>
<dbReference type="GO" id="GO:0005789">
    <property type="term" value="C:endoplasmic reticulum membrane"/>
    <property type="evidence" value="ECO:0007669"/>
    <property type="project" value="UniProtKB-SubCell"/>
</dbReference>
<name>A0A8X8C3F2_POPTO</name>
<dbReference type="InterPro" id="IPR006895">
    <property type="entry name" value="Znf_Sec23_Sec24"/>
</dbReference>
<dbReference type="GO" id="GO:0090110">
    <property type="term" value="P:COPII-coated vesicle cargo loading"/>
    <property type="evidence" value="ECO:0007669"/>
    <property type="project" value="TreeGrafter"/>
</dbReference>
<evidence type="ECO:0000313" key="17">
    <source>
        <dbReference type="Proteomes" id="UP000886885"/>
    </source>
</evidence>
<evidence type="ECO:0000259" key="15">
    <source>
        <dbReference type="Pfam" id="PF08033"/>
    </source>
</evidence>
<gene>
    <name evidence="16" type="ORF">POTOM_057873</name>
</gene>
<dbReference type="Pfam" id="PF04811">
    <property type="entry name" value="Sec23_trunk"/>
    <property type="match status" value="2"/>
</dbReference>
<comment type="subcellular location">
    <subcellularLocation>
        <location evidence="10">Cytoplasmic vesicle</location>
        <location evidence="10">COPII-coated vesicle membrane</location>
        <topology evidence="10">Peripheral membrane protein</topology>
        <orientation evidence="10">Cytoplasmic side</orientation>
    </subcellularLocation>
    <subcellularLocation>
        <location evidence="10">Endoplasmic reticulum membrane</location>
        <topology evidence="10">Peripheral membrane protein</topology>
        <orientation evidence="10">Cytoplasmic side</orientation>
    </subcellularLocation>
</comment>
<dbReference type="FunFam" id="2.30.30.380:FF:000001">
    <property type="entry name" value="Protein transport protein SEC23"/>
    <property type="match status" value="1"/>
</dbReference>
<sequence>MSEIPNADPEGIDSVRMTWNNWPRTKVEASKCVIPLAASISPIRSNPEIPTLPYLPLRCKTCTSIMNCFSRVDFTAKIWICPFCFQRNHFPPHYSMISETNLPAELYSQYTTIEYTIGDKNHNPVGEFDVKSAFVFVLDTCMIEEEFEYVKSEVKRAVGLLPENAMVGFVTFGTQVQVHELGFSDMSKVYVFRGTKEISKDQIMEQLGIGGAGRRNVPGGAVGVGGYQQQRGMPMQNSGVSRFLLPASDCEFTLNSLLDELQTDQWPVAPGNRPSRCTGVALSVAAGLLGACLPGTGARIVALVGGPCTEGPGAQTMFPNIKIHRSDAISGSLALYLASLHLFAVLLAISGARLEQEKHMVKMLFFRMKNLLVSVSSFLGDYEDADHFEVLQIISKDLSDPVRSHKDLDKDAAPYFKKAVKFYDSLAKQLVSQGHVLDLFASALDQVGVAEMKVAVERTGGLVVLSESFGHSVFKDSFKRVFDSGEKSLGLCFNGTLEINCSKDIKIQGIIGPCTSLEKKGPSVADTVIGEGNTTAWKMCGLDKSSCFTVFFDISSSEKSNAPGSANPQLYLQFLTSYQNPEGMTLLRVTTVTRRWVDSAVNSEELVQGFDQETAAVVMARFTSLKMESEEGFDATRWLDRNLIRFCSKFGEYRKDDPSSFTLNSFFSFFPQFMFNLRRSQFVQVFNNSPDETAYFRMLLNRENITNAAVMIQPSLISYSFNSLPQPALLDVASIGADRILLLDSYFSVVIFHGMTIAQWRNLGYQNQPEHQEQHTSNAYVFAQLLQAPKDDAQAIIHERFPVPRLVVCDQHGSQARFLLAKLNPSATYNNANEMAAGSDIIFTDDVSLQVFFEHLQRLAVQS</sequence>
<evidence type="ECO:0000259" key="12">
    <source>
        <dbReference type="Pfam" id="PF04810"/>
    </source>
</evidence>
<protein>
    <recommendedName>
        <fullName evidence="10">Protein transport protein SEC23</fullName>
    </recommendedName>
</protein>
<evidence type="ECO:0000259" key="13">
    <source>
        <dbReference type="Pfam" id="PF04811"/>
    </source>
</evidence>
<dbReference type="CDD" id="cd11287">
    <property type="entry name" value="Sec23_C"/>
    <property type="match status" value="1"/>
</dbReference>
<dbReference type="PANTHER" id="PTHR11141">
    <property type="entry name" value="PROTEIN TRANSPORT PROTEIN SEC23"/>
    <property type="match status" value="1"/>
</dbReference>
<proteinExistence type="inferred from homology"/>
<reference evidence="16" key="1">
    <citation type="journal article" date="2020" name="bioRxiv">
        <title>Hybrid origin of Populus tomentosa Carr. identified through genome sequencing and phylogenomic analysis.</title>
        <authorList>
            <person name="An X."/>
            <person name="Gao K."/>
            <person name="Chen Z."/>
            <person name="Li J."/>
            <person name="Yang X."/>
            <person name="Yang X."/>
            <person name="Zhou J."/>
            <person name="Guo T."/>
            <person name="Zhao T."/>
            <person name="Huang S."/>
            <person name="Miao D."/>
            <person name="Khan W.U."/>
            <person name="Rao P."/>
            <person name="Ye M."/>
            <person name="Lei B."/>
            <person name="Liao W."/>
            <person name="Wang J."/>
            <person name="Ji L."/>
            <person name="Li Y."/>
            <person name="Guo B."/>
            <person name="Mustafa N.S."/>
            <person name="Li S."/>
            <person name="Yun Q."/>
            <person name="Keller S.R."/>
            <person name="Mao J."/>
            <person name="Zhang R."/>
            <person name="Strauss S.H."/>
        </authorList>
    </citation>
    <scope>NUCLEOTIDE SEQUENCE</scope>
    <source>
        <strain evidence="16">GM15</strain>
        <tissue evidence="16">Leaf</tissue>
    </source>
</reference>
<dbReference type="GO" id="GO:0005096">
    <property type="term" value="F:GTPase activator activity"/>
    <property type="evidence" value="ECO:0007669"/>
    <property type="project" value="TreeGrafter"/>
</dbReference>
<dbReference type="Pfam" id="PF08033">
    <property type="entry name" value="Sec23_BS"/>
    <property type="match status" value="1"/>
</dbReference>
<dbReference type="InterPro" id="IPR037364">
    <property type="entry name" value="Sec23"/>
</dbReference>
<keyword evidence="10" id="KW-0963">Cytoplasm</keyword>
<comment type="function">
    <text evidence="9 10">Component of the coat protein complex II (COPII) which promotes the formation of transport vesicles from the endoplasmic reticulum (ER). The coat has two main functions, the physical deformation of the endoplasmic reticulum membrane into vesicles and the selection of cargo molecules.</text>
</comment>
<keyword evidence="1 10" id="KW-0813">Transport</keyword>
<organism evidence="16 17">
    <name type="scientific">Populus tomentosa</name>
    <name type="common">Chinese white poplar</name>
    <dbReference type="NCBI Taxonomy" id="118781"/>
    <lineage>
        <taxon>Eukaryota</taxon>
        <taxon>Viridiplantae</taxon>
        <taxon>Streptophyta</taxon>
        <taxon>Embryophyta</taxon>
        <taxon>Tracheophyta</taxon>
        <taxon>Spermatophyta</taxon>
        <taxon>Magnoliopsida</taxon>
        <taxon>eudicotyledons</taxon>
        <taxon>Gunneridae</taxon>
        <taxon>Pentapetalae</taxon>
        <taxon>rosids</taxon>
        <taxon>fabids</taxon>
        <taxon>Malpighiales</taxon>
        <taxon>Salicaceae</taxon>
        <taxon>Saliceae</taxon>
        <taxon>Populus</taxon>
    </lineage>
</organism>
<evidence type="ECO:0000259" key="14">
    <source>
        <dbReference type="Pfam" id="PF04815"/>
    </source>
</evidence>
<keyword evidence="17" id="KW-1185">Reference proteome</keyword>